<gene>
    <name evidence="8" type="ORF">Q4535_10580</name>
</gene>
<dbReference type="Gene3D" id="3.40.50.410">
    <property type="entry name" value="von Willebrand factor, type A domain"/>
    <property type="match status" value="1"/>
</dbReference>
<evidence type="ECO:0000313" key="9">
    <source>
        <dbReference type="Proteomes" id="UP001170481"/>
    </source>
</evidence>
<dbReference type="InterPro" id="IPR011047">
    <property type="entry name" value="Quinoprotein_ADH-like_sf"/>
</dbReference>
<keyword evidence="3" id="KW-1029">Fimbrium biogenesis</keyword>
<organism evidence="8 9">
    <name type="scientific">Cobetia amphilecti</name>
    <dbReference type="NCBI Taxonomy" id="1055104"/>
    <lineage>
        <taxon>Bacteria</taxon>
        <taxon>Pseudomonadati</taxon>
        <taxon>Pseudomonadota</taxon>
        <taxon>Gammaproteobacteria</taxon>
        <taxon>Oceanospirillales</taxon>
        <taxon>Halomonadaceae</taxon>
        <taxon>Cobetia</taxon>
    </lineage>
</organism>
<dbReference type="SUPFAM" id="SSF50998">
    <property type="entry name" value="Quinoprotein alcohol dehydrogenase-like"/>
    <property type="match status" value="1"/>
</dbReference>
<dbReference type="GO" id="GO:0046872">
    <property type="term" value="F:metal ion binding"/>
    <property type="evidence" value="ECO:0007669"/>
    <property type="project" value="UniProtKB-KW"/>
</dbReference>
<evidence type="ECO:0000256" key="2">
    <source>
        <dbReference type="ARBA" id="ARBA00008387"/>
    </source>
</evidence>
<dbReference type="AlphaFoldDB" id="A0AAP4X147"/>
<comment type="subcellular location">
    <subcellularLocation>
        <location evidence="1">Fimbrium</location>
    </subcellularLocation>
</comment>
<protein>
    <submittedName>
        <fullName evidence="8">PilC/PilY family type IV pilus protein</fullName>
    </submittedName>
</protein>
<dbReference type="Proteomes" id="UP001170481">
    <property type="component" value="Unassembled WGS sequence"/>
</dbReference>
<keyword evidence="6" id="KW-0281">Fimbrium</keyword>
<dbReference type="SMART" id="SM00564">
    <property type="entry name" value="PQQ"/>
    <property type="match status" value="3"/>
</dbReference>
<evidence type="ECO:0000256" key="5">
    <source>
        <dbReference type="ARBA" id="ARBA00022837"/>
    </source>
</evidence>
<dbReference type="Pfam" id="PF05567">
    <property type="entry name" value="T4P_PilY1"/>
    <property type="match status" value="1"/>
</dbReference>
<dbReference type="InterPro" id="IPR036465">
    <property type="entry name" value="vWFA_dom_sf"/>
</dbReference>
<name>A0AAP4X147_9GAMM</name>
<evidence type="ECO:0000256" key="6">
    <source>
        <dbReference type="ARBA" id="ARBA00023263"/>
    </source>
</evidence>
<comment type="caution">
    <text evidence="8">The sequence shown here is derived from an EMBL/GenBank/DDBJ whole genome shotgun (WGS) entry which is preliminary data.</text>
</comment>
<evidence type="ECO:0000256" key="4">
    <source>
        <dbReference type="ARBA" id="ARBA00022723"/>
    </source>
</evidence>
<evidence type="ECO:0000313" key="8">
    <source>
        <dbReference type="EMBL" id="MDO6672561.1"/>
    </source>
</evidence>
<feature type="domain" description="PilY1 beta-propeller" evidence="7">
    <location>
        <begin position="302"/>
        <end position="598"/>
    </location>
</feature>
<dbReference type="GO" id="GO:0009289">
    <property type="term" value="C:pilus"/>
    <property type="evidence" value="ECO:0007669"/>
    <property type="project" value="UniProtKB-SubCell"/>
</dbReference>
<dbReference type="InterPro" id="IPR008707">
    <property type="entry name" value="B-propeller_PilY1"/>
</dbReference>
<sequence length="802" mass="84990">MCQQNFTVLITDGFWNSEDSSASSAIKNNIGDANGDGRTWRQSNGRSGGDATLADVAYYYANIDLREDLGSGTYEKQVMTTYTVAFGVDSDSDEWSSNKRVTESSSSTIDDLEQAAIDGGGSYFNASSPTDLVSALAAIASEIVAVGNSVSGLSTNLTTASVETDSQLIESRYSASTWTGDVVASSVQEGKDVEDDDQVWSAATQLSEALEEKDGVESRTVFTMSGGNGVEFTTDNAGRLSSSQRNDLARMEVGGNSTDDYVEAAIEWLRGSDEYEGDGLRNRTGVQLGDIIGSSPVVVTQEDSTTEGSVFVGANDGMLHAFDLKTGNEQFAYIPELLYSEEDDAGLGYLTDPGYQHRYYVDGELRLASLNGEEWLVSGLAGGGRGLFALNVTKAVAGEDFDEDDVVRWEFGASDDDDMGHVYGSAHIVTLNNGDSAVLVGNGLETADENAAPTLFALELDGVNAGGVIAKLSPSGVTGGLANLQVADLDSNGTVDFAYGGDLQGRLWKFDLSDDDSSKWSVTRLFTACATSLTGGECQTDALQPITVKPTLSRYSGETHTMASPNLLVSFGTGQDMYADAEDEAWVTQSLYTVLDTGGSHTSLTRSDLEARNFVSGSYTNGELTGRTLGGDSFAYYPSQLEDQDTDRFGWYLDLDASEQEELVEPANLLSNLVVFSTSTSSTGTNFCESTGGGWLVALDTETGLPTYDDSEGSYVTIFDFNQDEAFSADDLVGTLVDDTVAVGNVIVSVKLSGTPTSSVSVGDTVYVGTSSLGSEEGGVSSYDLNVSSSTDTGRVSWYQLR</sequence>
<proteinExistence type="inferred from homology"/>
<dbReference type="InterPro" id="IPR018391">
    <property type="entry name" value="PQQ_b-propeller_rpt"/>
</dbReference>
<evidence type="ECO:0000256" key="3">
    <source>
        <dbReference type="ARBA" id="ARBA00022558"/>
    </source>
</evidence>
<evidence type="ECO:0000259" key="7">
    <source>
        <dbReference type="Pfam" id="PF05567"/>
    </source>
</evidence>
<accession>A0AAP4X147</accession>
<dbReference type="EMBL" id="JAUORK010000012">
    <property type="protein sequence ID" value="MDO6672561.1"/>
    <property type="molecule type" value="Genomic_DNA"/>
</dbReference>
<keyword evidence="5" id="KW-0106">Calcium</keyword>
<comment type="similarity">
    <text evidence="2">Belongs to the PilY1 family.</text>
</comment>
<keyword evidence="4" id="KW-0479">Metal-binding</keyword>
<reference evidence="8" key="1">
    <citation type="submission" date="2023-07" db="EMBL/GenBank/DDBJ databases">
        <title>Genome content predicts the carbon catabolic preferences of heterotrophic bacteria.</title>
        <authorList>
            <person name="Gralka M."/>
        </authorList>
    </citation>
    <scope>NUCLEOTIDE SEQUENCE</scope>
    <source>
        <strain evidence="8">C2R13</strain>
    </source>
</reference>
<evidence type="ECO:0000256" key="1">
    <source>
        <dbReference type="ARBA" id="ARBA00004561"/>
    </source>
</evidence>
<dbReference type="RefSeq" id="WP_303594151.1">
    <property type="nucleotide sequence ID" value="NZ_JAUORK010000012.1"/>
</dbReference>